<evidence type="ECO:0000313" key="3">
    <source>
        <dbReference type="Proteomes" id="UP000238137"/>
    </source>
</evidence>
<dbReference type="Gene3D" id="2.60.200.60">
    <property type="match status" value="1"/>
</dbReference>
<dbReference type="RefSeq" id="WP_106691687.1">
    <property type="nucleotide sequence ID" value="NZ_PXNQ02000007.1"/>
</dbReference>
<dbReference type="CDD" id="cd14737">
    <property type="entry name" value="PAAR_1"/>
    <property type="match status" value="1"/>
</dbReference>
<sequence>MPASTRLGDVGSGHDCHFSSSPSIEASPDVNIDGIAAVRQGDAYESHGCSSCPKPAHPRSLEGGSGSVFINGKPAGRVGDAISCGGAADAGSSTVFIGD</sequence>
<evidence type="ECO:0000313" key="2">
    <source>
        <dbReference type="EMBL" id="RNF34181.1"/>
    </source>
</evidence>
<evidence type="ECO:0000256" key="1">
    <source>
        <dbReference type="SAM" id="MobiDB-lite"/>
    </source>
</evidence>
<protein>
    <recommendedName>
        <fullName evidence="4">PaaR repeat-containing protein</fullName>
    </recommendedName>
</protein>
<dbReference type="AlphaFoldDB" id="A0A3R7LPE4"/>
<dbReference type="InterPro" id="IPR008727">
    <property type="entry name" value="PAAR_motif"/>
</dbReference>
<proteinExistence type="predicted"/>
<name>A0A3R7LPE4_9RHOB</name>
<reference evidence="2" key="1">
    <citation type="submission" date="2018-05" db="EMBL/GenBank/DDBJ databases">
        <title>Reclassification of Methylarcula marina and Methylarcula terricola as Paracoccus methylarcula sp.nov., comb.nov. and Paracoccus terricola comb.nov.</title>
        <authorList>
            <person name="Shmareva M.N."/>
            <person name="Doronina N.V."/>
            <person name="Vasilenko O.V."/>
            <person name="Tarlachkov S.V."/>
            <person name="Trotsenko Y.A."/>
        </authorList>
    </citation>
    <scope>NUCLEOTIDE SEQUENCE [LARGE SCALE GENOMIC DNA]</scope>
    <source>
        <strain evidence="2">VKM B-2159</strain>
    </source>
</reference>
<dbReference type="EMBL" id="PXNQ02000007">
    <property type="protein sequence ID" value="RNF34181.1"/>
    <property type="molecule type" value="Genomic_DNA"/>
</dbReference>
<feature type="region of interest" description="Disordered" evidence="1">
    <location>
        <begin position="1"/>
        <end position="29"/>
    </location>
</feature>
<feature type="region of interest" description="Disordered" evidence="1">
    <location>
        <begin position="47"/>
        <end position="68"/>
    </location>
</feature>
<dbReference type="OrthoDB" id="9807902at2"/>
<comment type="caution">
    <text evidence="2">The sequence shown here is derived from an EMBL/GenBank/DDBJ whole genome shotgun (WGS) entry which is preliminary data.</text>
</comment>
<keyword evidence="3" id="KW-1185">Reference proteome</keyword>
<organism evidence="2 3">
    <name type="scientific">Paracoccus methylarcula</name>
    <dbReference type="NCBI Taxonomy" id="72022"/>
    <lineage>
        <taxon>Bacteria</taxon>
        <taxon>Pseudomonadati</taxon>
        <taxon>Pseudomonadota</taxon>
        <taxon>Alphaproteobacteria</taxon>
        <taxon>Rhodobacterales</taxon>
        <taxon>Paracoccaceae</taxon>
        <taxon>Paracoccus</taxon>
    </lineage>
</organism>
<dbReference type="Pfam" id="PF05488">
    <property type="entry name" value="PAAR_motif"/>
    <property type="match status" value="1"/>
</dbReference>
<evidence type="ECO:0008006" key="4">
    <source>
        <dbReference type="Google" id="ProtNLM"/>
    </source>
</evidence>
<accession>A0A3R7LPE4</accession>
<dbReference type="Proteomes" id="UP000238137">
    <property type="component" value="Unassembled WGS sequence"/>
</dbReference>
<gene>
    <name evidence="2" type="ORF">A7A09_012305</name>
</gene>